<dbReference type="GO" id="GO:0006508">
    <property type="term" value="P:proteolysis"/>
    <property type="evidence" value="ECO:0007669"/>
    <property type="project" value="InterPro"/>
</dbReference>
<dbReference type="AlphaFoldDB" id="A0A9D4MV83"/>
<proteinExistence type="inferred from homology"/>
<dbReference type="SMART" id="SM00115">
    <property type="entry name" value="CASc"/>
    <property type="match status" value="1"/>
</dbReference>
<dbReference type="Gene3D" id="3.40.50.1460">
    <property type="match status" value="1"/>
</dbReference>
<gene>
    <name evidence="3" type="ORF">DPMN_006409</name>
</gene>
<dbReference type="InterPro" id="IPR029030">
    <property type="entry name" value="Caspase-like_dom_sf"/>
</dbReference>
<dbReference type="InterPro" id="IPR015917">
    <property type="entry name" value="Pept_C14A"/>
</dbReference>
<reference evidence="3" key="1">
    <citation type="journal article" date="2019" name="bioRxiv">
        <title>The Genome of the Zebra Mussel, Dreissena polymorpha: A Resource for Invasive Species Research.</title>
        <authorList>
            <person name="McCartney M.A."/>
            <person name="Auch B."/>
            <person name="Kono T."/>
            <person name="Mallez S."/>
            <person name="Zhang Y."/>
            <person name="Obille A."/>
            <person name="Becker A."/>
            <person name="Abrahante J.E."/>
            <person name="Garbe J."/>
            <person name="Badalamenti J.P."/>
            <person name="Herman A."/>
            <person name="Mangelson H."/>
            <person name="Liachko I."/>
            <person name="Sullivan S."/>
            <person name="Sone E.D."/>
            <person name="Koren S."/>
            <person name="Silverstein K.A.T."/>
            <person name="Beckman K.B."/>
            <person name="Gohl D.M."/>
        </authorList>
    </citation>
    <scope>NUCLEOTIDE SEQUENCE</scope>
    <source>
        <strain evidence="3">Duluth1</strain>
        <tissue evidence="3">Whole animal</tissue>
    </source>
</reference>
<name>A0A9D4MV83_DREPO</name>
<evidence type="ECO:0000313" key="4">
    <source>
        <dbReference type="Proteomes" id="UP000828390"/>
    </source>
</evidence>
<dbReference type="PROSITE" id="PS50207">
    <property type="entry name" value="CASPASE_P10"/>
    <property type="match status" value="1"/>
</dbReference>
<keyword evidence="4" id="KW-1185">Reference proteome</keyword>
<comment type="caution">
    <text evidence="3">The sequence shown here is derived from an EMBL/GenBank/DDBJ whole genome shotgun (WGS) entry which is preliminary data.</text>
</comment>
<dbReference type="EMBL" id="JAIWYP010000001">
    <property type="protein sequence ID" value="KAH3882469.1"/>
    <property type="molecule type" value="Genomic_DNA"/>
</dbReference>
<evidence type="ECO:0000256" key="1">
    <source>
        <dbReference type="ARBA" id="ARBA00010134"/>
    </source>
</evidence>
<reference evidence="3" key="2">
    <citation type="submission" date="2020-11" db="EMBL/GenBank/DDBJ databases">
        <authorList>
            <person name="McCartney M.A."/>
            <person name="Auch B."/>
            <person name="Kono T."/>
            <person name="Mallez S."/>
            <person name="Becker A."/>
            <person name="Gohl D.M."/>
            <person name="Silverstein K.A.T."/>
            <person name="Koren S."/>
            <person name="Bechman K.B."/>
            <person name="Herman A."/>
            <person name="Abrahante J.E."/>
            <person name="Garbe J."/>
        </authorList>
    </citation>
    <scope>NUCLEOTIDE SEQUENCE</scope>
    <source>
        <strain evidence="3">Duluth1</strain>
        <tissue evidence="3">Whole animal</tissue>
    </source>
</reference>
<dbReference type="GO" id="GO:0004197">
    <property type="term" value="F:cysteine-type endopeptidase activity"/>
    <property type="evidence" value="ECO:0007669"/>
    <property type="project" value="InterPro"/>
</dbReference>
<dbReference type="InterPro" id="IPR002138">
    <property type="entry name" value="Pept_C14_p10"/>
</dbReference>
<comment type="similarity">
    <text evidence="1">Belongs to the peptidase C14A family.</text>
</comment>
<evidence type="ECO:0000259" key="2">
    <source>
        <dbReference type="PROSITE" id="PS50207"/>
    </source>
</evidence>
<dbReference type="Proteomes" id="UP000828390">
    <property type="component" value="Unassembled WGS sequence"/>
</dbReference>
<organism evidence="3 4">
    <name type="scientific">Dreissena polymorpha</name>
    <name type="common">Zebra mussel</name>
    <name type="synonym">Mytilus polymorpha</name>
    <dbReference type="NCBI Taxonomy" id="45954"/>
    <lineage>
        <taxon>Eukaryota</taxon>
        <taxon>Metazoa</taxon>
        <taxon>Spiralia</taxon>
        <taxon>Lophotrochozoa</taxon>
        <taxon>Mollusca</taxon>
        <taxon>Bivalvia</taxon>
        <taxon>Autobranchia</taxon>
        <taxon>Heteroconchia</taxon>
        <taxon>Euheterodonta</taxon>
        <taxon>Imparidentia</taxon>
        <taxon>Neoheterodontei</taxon>
        <taxon>Myida</taxon>
        <taxon>Dreissenoidea</taxon>
        <taxon>Dreissenidae</taxon>
        <taxon>Dreissena</taxon>
    </lineage>
</organism>
<dbReference type="InterPro" id="IPR011600">
    <property type="entry name" value="Pept_C14_caspase"/>
</dbReference>
<dbReference type="Pfam" id="PF00656">
    <property type="entry name" value="Peptidase_C14"/>
    <property type="match status" value="1"/>
</dbReference>
<evidence type="ECO:0000313" key="3">
    <source>
        <dbReference type="EMBL" id="KAH3882469.1"/>
    </source>
</evidence>
<feature type="domain" description="Caspase family p10" evidence="2">
    <location>
        <begin position="249"/>
        <end position="284"/>
    </location>
</feature>
<accession>A0A9D4MV83</accession>
<protein>
    <recommendedName>
        <fullName evidence="2">Caspase family p10 domain-containing protein</fullName>
    </recommendedName>
</protein>
<dbReference type="SUPFAM" id="SSF52129">
    <property type="entry name" value="Caspase-like"/>
    <property type="match status" value="1"/>
</dbReference>
<sequence length="379" mass="42534">MITLLRVMMQSLIEPTNAVGEAIIFSNQFPHNQDSRREGAETEKRNLEKVFVTTLKFEYLNGTSLNGDISRKLWDHNESDNPIKCQADNPSCIKCLIRFKANANTKYFLLAICSHGHTQDGDLLISLADDDQNEPSTKRKRVATCSQPCDDRMKLGDVIEFLKECEPLKTKTVIMIIETCRATSFIAANEDRGVPVLVAAGPCTNSTAEDDNDAQATVTNVRPDLPAAEQWTRRSQETDRWAVPVDLPKNYIILFGTTSFRVSYRHKTEGSWLEHALLQEMNQYVVKQCKTLNFLQFLTRVAFNVAQRQVPQLTSSSTANATLIPSPSHDEITEYPATDRTQPLTISLSNVVPDNIARPCSKCSIQITHSLTEPIVFNL</sequence>